<evidence type="ECO:0000313" key="3">
    <source>
        <dbReference type="Proteomes" id="UP000663844"/>
    </source>
</evidence>
<dbReference type="Pfam" id="PF00149">
    <property type="entry name" value="Metallophos"/>
    <property type="match status" value="1"/>
</dbReference>
<proteinExistence type="predicted"/>
<dbReference type="InterPro" id="IPR006186">
    <property type="entry name" value="Ser/Thr-sp_prot-phosphatase"/>
</dbReference>
<evidence type="ECO:0000313" key="2">
    <source>
        <dbReference type="EMBL" id="CAF3977302.1"/>
    </source>
</evidence>
<dbReference type="GO" id="GO:0046872">
    <property type="term" value="F:metal ion binding"/>
    <property type="evidence" value="ECO:0007669"/>
    <property type="project" value="UniProtKB-KW"/>
</dbReference>
<dbReference type="GO" id="GO:0005737">
    <property type="term" value="C:cytoplasm"/>
    <property type="evidence" value="ECO:0007669"/>
    <property type="project" value="TreeGrafter"/>
</dbReference>
<dbReference type="EMBL" id="CAJOAZ010003002">
    <property type="protein sequence ID" value="CAF3977302.1"/>
    <property type="molecule type" value="Genomic_DNA"/>
</dbReference>
<sequence>MLLELKAPINICGNLCGQYTDLLRHFEQGGFLPESNYLFLAGYVNRGKRRYNIKLWKLFTNCFNCLPAAAVINEKIFCCHGGLSPELHSLDQIRQIQRPTDVPDCGLLCDLLWSDPSTNVENWQENYGVSSEFGANVVKEFLNRFNMNLICRSHQVVEDGYEFFANHQLVTIFSAPDYIGEFDNAGALMLIDQNLTYSFKILHSRTKQINNQNSNMDNLSLTQMDISQENVHQTNIGNSEALKDSNVYTLNKEV</sequence>
<dbReference type="GO" id="GO:0005634">
    <property type="term" value="C:nucleus"/>
    <property type="evidence" value="ECO:0007669"/>
    <property type="project" value="TreeGrafter"/>
</dbReference>
<protein>
    <recommendedName>
        <fullName evidence="1">Serine/threonine specific protein phosphatases domain-containing protein</fullName>
    </recommendedName>
</protein>
<name>A0A819MAN8_9BILA</name>
<dbReference type="FunFam" id="3.60.21.10:FF:000133">
    <property type="entry name" value="Protein CBR-PPH-1"/>
    <property type="match status" value="1"/>
</dbReference>
<reference evidence="2" key="1">
    <citation type="submission" date="2021-02" db="EMBL/GenBank/DDBJ databases">
        <authorList>
            <person name="Nowell W R."/>
        </authorList>
    </citation>
    <scope>NUCLEOTIDE SEQUENCE</scope>
</reference>
<gene>
    <name evidence="2" type="ORF">OXD698_LOCUS28175</name>
</gene>
<dbReference type="InterPro" id="IPR004843">
    <property type="entry name" value="Calcineurin-like_PHP"/>
</dbReference>
<dbReference type="PRINTS" id="PR00114">
    <property type="entry name" value="STPHPHTASE"/>
</dbReference>
<dbReference type="InterPro" id="IPR029052">
    <property type="entry name" value="Metallo-depent_PP-like"/>
</dbReference>
<comment type="caution">
    <text evidence="2">The sequence shown here is derived from an EMBL/GenBank/DDBJ whole genome shotgun (WGS) entry which is preliminary data.</text>
</comment>
<dbReference type="PANTHER" id="PTHR11668:SF460">
    <property type="entry name" value="SERINE_THREONINE-PROTEIN PHOSPHATASE"/>
    <property type="match status" value="1"/>
</dbReference>
<dbReference type="SUPFAM" id="SSF56300">
    <property type="entry name" value="Metallo-dependent phosphatases"/>
    <property type="match status" value="1"/>
</dbReference>
<accession>A0A819MAN8</accession>
<dbReference type="PANTHER" id="PTHR11668">
    <property type="entry name" value="SERINE/THREONINE PROTEIN PHOSPHATASE"/>
    <property type="match status" value="1"/>
</dbReference>
<dbReference type="SMART" id="SM00156">
    <property type="entry name" value="PP2Ac"/>
    <property type="match status" value="1"/>
</dbReference>
<feature type="domain" description="Serine/threonine specific protein phosphatases" evidence="1">
    <location>
        <begin position="1"/>
        <end position="206"/>
    </location>
</feature>
<evidence type="ECO:0000259" key="1">
    <source>
        <dbReference type="SMART" id="SM00156"/>
    </source>
</evidence>
<organism evidence="2 3">
    <name type="scientific">Adineta steineri</name>
    <dbReference type="NCBI Taxonomy" id="433720"/>
    <lineage>
        <taxon>Eukaryota</taxon>
        <taxon>Metazoa</taxon>
        <taxon>Spiralia</taxon>
        <taxon>Gnathifera</taxon>
        <taxon>Rotifera</taxon>
        <taxon>Eurotatoria</taxon>
        <taxon>Bdelloidea</taxon>
        <taxon>Adinetida</taxon>
        <taxon>Adinetidae</taxon>
        <taxon>Adineta</taxon>
    </lineage>
</organism>
<dbReference type="InterPro" id="IPR050341">
    <property type="entry name" value="PP1_catalytic_subunit"/>
</dbReference>
<dbReference type="GO" id="GO:0004722">
    <property type="term" value="F:protein serine/threonine phosphatase activity"/>
    <property type="evidence" value="ECO:0007669"/>
    <property type="project" value="UniProtKB-EC"/>
</dbReference>
<dbReference type="Gene3D" id="3.60.21.10">
    <property type="match status" value="2"/>
</dbReference>
<dbReference type="AlphaFoldDB" id="A0A819MAN8"/>
<dbReference type="Proteomes" id="UP000663844">
    <property type="component" value="Unassembled WGS sequence"/>
</dbReference>